<proteinExistence type="predicted"/>
<evidence type="ECO:0000313" key="2">
    <source>
        <dbReference type="EMBL" id="TCJ89332.1"/>
    </source>
</evidence>
<sequence length="390" mass="43074">MKKQNVLTAAVMMAFSGTAFAEPLITDYKEATSAYEDAYVSGNFNSNDGNQDQASYNLDLTLDYEKVFSSPNRNTKIDFLGTGSSAKGGNDGDKSSSTYQALGSATVDNYFTPNSNAGFWYGKGEVGVQKDQEDPFTKATAGIGYGRVVNVTPMAYAIRIMQKLREDGFLKADPSNDIYQQVAVIVDKESEYKSKYGLKDYKQYWLQDIQKVIETSGMVKGDFNARAVVQTYDVLENERVSTRKNGWLVRAGVGAVLSNYDGSDGKPALEVGAEYHRPINNKTQFSNEAIATATLDDDDNGYNFNNAMSLTYELSDLIDWENKWTLAYATSDDTDDVTTNTLSSAFYYSLTNQLDFGVEGKLTKLDDSISNNGNDDVDKSLTMGVKYRLK</sequence>
<dbReference type="EMBL" id="SMFQ01000002">
    <property type="protein sequence ID" value="TCJ89332.1"/>
    <property type="molecule type" value="Genomic_DNA"/>
</dbReference>
<gene>
    <name evidence="2" type="ORF">EV695_1195</name>
</gene>
<evidence type="ECO:0000256" key="1">
    <source>
        <dbReference type="SAM" id="SignalP"/>
    </source>
</evidence>
<protein>
    <submittedName>
        <fullName evidence="2">Uncharacterized protein DUF481</fullName>
    </submittedName>
</protein>
<feature type="signal peptide" evidence="1">
    <location>
        <begin position="1"/>
        <end position="21"/>
    </location>
</feature>
<dbReference type="Proteomes" id="UP000294887">
    <property type="component" value="Unassembled WGS sequence"/>
</dbReference>
<dbReference type="AlphaFoldDB" id="A0A4R1F959"/>
<keyword evidence="3" id="KW-1185">Reference proteome</keyword>
<accession>A0A4R1F959</accession>
<dbReference type="RefSeq" id="WP_131904965.1">
    <property type="nucleotide sequence ID" value="NZ_BAAAFU010000008.1"/>
</dbReference>
<feature type="chain" id="PRO_5021011150" evidence="1">
    <location>
        <begin position="22"/>
        <end position="390"/>
    </location>
</feature>
<keyword evidence="1" id="KW-0732">Signal</keyword>
<dbReference type="Pfam" id="PF04338">
    <property type="entry name" value="DUF481"/>
    <property type="match status" value="1"/>
</dbReference>
<evidence type="ECO:0000313" key="3">
    <source>
        <dbReference type="Proteomes" id="UP000294887"/>
    </source>
</evidence>
<dbReference type="InterPro" id="IPR007433">
    <property type="entry name" value="DUF481"/>
</dbReference>
<comment type="caution">
    <text evidence="2">The sequence shown here is derived from an EMBL/GenBank/DDBJ whole genome shotgun (WGS) entry which is preliminary data.</text>
</comment>
<name>A0A4R1F959_9GAMM</name>
<reference evidence="2 3" key="1">
    <citation type="submission" date="2019-03" db="EMBL/GenBank/DDBJ databases">
        <title>Genomic Encyclopedia of Type Strains, Phase IV (KMG-IV): sequencing the most valuable type-strain genomes for metagenomic binning, comparative biology and taxonomic classification.</title>
        <authorList>
            <person name="Goeker M."/>
        </authorList>
    </citation>
    <scope>NUCLEOTIDE SEQUENCE [LARGE SCALE GENOMIC DNA]</scope>
    <source>
        <strain evidence="2 3">DSM 24830</strain>
    </source>
</reference>
<organism evidence="2 3">
    <name type="scientific">Cocleimonas flava</name>
    <dbReference type="NCBI Taxonomy" id="634765"/>
    <lineage>
        <taxon>Bacteria</taxon>
        <taxon>Pseudomonadati</taxon>
        <taxon>Pseudomonadota</taxon>
        <taxon>Gammaproteobacteria</taxon>
        <taxon>Thiotrichales</taxon>
        <taxon>Thiotrichaceae</taxon>
        <taxon>Cocleimonas</taxon>
    </lineage>
</organism>
<dbReference type="OrthoDB" id="5824136at2"/>